<keyword evidence="1" id="KW-0812">Transmembrane</keyword>
<evidence type="ECO:0000313" key="3">
    <source>
        <dbReference type="Proteomes" id="UP000036313"/>
    </source>
</evidence>
<comment type="caution">
    <text evidence="2">The sequence shown here is derived from an EMBL/GenBank/DDBJ whole genome shotgun (WGS) entry which is preliminary data.</text>
</comment>
<feature type="transmembrane region" description="Helical" evidence="1">
    <location>
        <begin position="196"/>
        <end position="214"/>
    </location>
</feature>
<keyword evidence="1" id="KW-0472">Membrane</keyword>
<keyword evidence="1" id="KW-1133">Transmembrane helix</keyword>
<sequence length="267" mass="29080">MGSASDNPTMIWLLQFPPVLLGILWVVIIVGISVGGLVLFRRAVSHTRLENANPVSSAVFQVAGVLYAVLVAFVVVVVWEQMGDAEDAASKEASAVADLLRDSAALPAANRAEVERNLIAYTRDVIDDEFPRMRRGEAISEQSPALNDVWQSYLKVQPETRNEIAFFDHAIVRLNDLSANRKLRVSTGDASVPGELWVLLIGGGAVLMTFTYLFGTKDLLVHGMAIGLTAALLAFVMYLIFALEHPYVGALSVQPTAFVNALRDWNV</sequence>
<dbReference type="EMBL" id="JYNU01000019">
    <property type="protein sequence ID" value="KMO74790.1"/>
    <property type="molecule type" value="Genomic_DNA"/>
</dbReference>
<feature type="transmembrane region" description="Helical" evidence="1">
    <location>
        <begin position="20"/>
        <end position="40"/>
    </location>
</feature>
<dbReference type="PATRIC" id="fig|1807.14.peg.3342"/>
<dbReference type="Pfam" id="PF14023">
    <property type="entry name" value="Bestrophin-like"/>
    <property type="match status" value="1"/>
</dbReference>
<organism evidence="2 3">
    <name type="scientific">Mycolicibacterium obuense</name>
    <dbReference type="NCBI Taxonomy" id="1807"/>
    <lineage>
        <taxon>Bacteria</taxon>
        <taxon>Bacillati</taxon>
        <taxon>Actinomycetota</taxon>
        <taxon>Actinomycetes</taxon>
        <taxon>Mycobacteriales</taxon>
        <taxon>Mycobacteriaceae</taxon>
        <taxon>Mycolicibacterium</taxon>
    </lineage>
</organism>
<evidence type="ECO:0000256" key="1">
    <source>
        <dbReference type="SAM" id="Phobius"/>
    </source>
</evidence>
<dbReference type="InterPro" id="IPR025333">
    <property type="entry name" value="DUF4239"/>
</dbReference>
<protein>
    <recommendedName>
        <fullName evidence="4">DUF4239 domain-containing protein</fullName>
    </recommendedName>
</protein>
<accession>A0A0J6VUV6</accession>
<dbReference type="Proteomes" id="UP000036313">
    <property type="component" value="Unassembled WGS sequence"/>
</dbReference>
<feature type="transmembrane region" description="Helical" evidence="1">
    <location>
        <begin position="52"/>
        <end position="79"/>
    </location>
</feature>
<feature type="transmembrane region" description="Helical" evidence="1">
    <location>
        <begin position="219"/>
        <end position="241"/>
    </location>
</feature>
<gene>
    <name evidence="2" type="ORF">MOBUDSM44075_03320</name>
</gene>
<dbReference type="AlphaFoldDB" id="A0A0J6VUV6"/>
<evidence type="ECO:0000313" key="2">
    <source>
        <dbReference type="EMBL" id="KMO74790.1"/>
    </source>
</evidence>
<name>A0A0J6VUV6_9MYCO</name>
<evidence type="ECO:0008006" key="4">
    <source>
        <dbReference type="Google" id="ProtNLM"/>
    </source>
</evidence>
<reference evidence="2 3" key="1">
    <citation type="journal article" date="2015" name="Genome Biol. Evol.">
        <title>Characterization of Three Mycobacterium spp. with Potential Use in Bioremediation by Genome Sequencing and Comparative Genomics.</title>
        <authorList>
            <person name="Das S."/>
            <person name="Pettersson B.M."/>
            <person name="Behra P.R."/>
            <person name="Ramesh M."/>
            <person name="Dasgupta S."/>
            <person name="Bhattacharya A."/>
            <person name="Kirsebom L.A."/>
        </authorList>
    </citation>
    <scope>NUCLEOTIDE SEQUENCE [LARGE SCALE GENOMIC DNA]</scope>
    <source>
        <strain evidence="2 3">DSM 44075</strain>
    </source>
</reference>
<proteinExistence type="predicted"/>